<proteinExistence type="predicted"/>
<gene>
    <name evidence="2" type="ordered locus">ETAE_0304</name>
</gene>
<protein>
    <submittedName>
        <fullName evidence="2">Uncharacterized protein</fullName>
    </submittedName>
</protein>
<dbReference type="EMBL" id="CP001135">
    <property type="protein sequence ID" value="ACY83151.1"/>
    <property type="molecule type" value="Genomic_DNA"/>
</dbReference>
<evidence type="ECO:0000313" key="2">
    <source>
        <dbReference type="EMBL" id="ACY83151.1"/>
    </source>
</evidence>
<reference evidence="2 3" key="1">
    <citation type="journal article" date="2009" name="PLoS ONE">
        <title>Genome sequence of the versatile fish pathogen Edwardsiella tarda provides insights into its adaptation to broad host ranges and intracellular niches.</title>
        <authorList>
            <person name="Wang Q."/>
            <person name="Yang M."/>
            <person name="Xiao J."/>
            <person name="Wu H."/>
            <person name="Wang X."/>
            <person name="Lv Y."/>
            <person name="Xu L."/>
            <person name="Zheng H."/>
            <person name="Wang S."/>
            <person name="Zhao G."/>
            <person name="Liu Q."/>
            <person name="Zhang Y."/>
        </authorList>
    </citation>
    <scope>NUCLEOTIDE SEQUENCE [LARGE SCALE GENOMIC DNA]</scope>
    <source>
        <strain evidence="3">EIB202 / CCTCC M208068</strain>
    </source>
</reference>
<organism evidence="2 3">
    <name type="scientific">Edwardsiella piscicida</name>
    <dbReference type="NCBI Taxonomy" id="1263550"/>
    <lineage>
        <taxon>Bacteria</taxon>
        <taxon>Pseudomonadati</taxon>
        <taxon>Pseudomonadota</taxon>
        <taxon>Gammaproteobacteria</taxon>
        <taxon>Enterobacterales</taxon>
        <taxon>Hafniaceae</taxon>
        <taxon>Edwardsiella</taxon>
    </lineage>
</organism>
<name>A0AAU8PC31_EDWPI</name>
<sequence length="38" mass="4199">MYDARSQAPDKALTTRRRGSRLAVGETLILSPDELPGR</sequence>
<dbReference type="AlphaFoldDB" id="A0AAU8PC31"/>
<accession>A0AAU8PC31</accession>
<evidence type="ECO:0000313" key="3">
    <source>
        <dbReference type="Proteomes" id="UP000002634"/>
    </source>
</evidence>
<evidence type="ECO:0000256" key="1">
    <source>
        <dbReference type="SAM" id="MobiDB-lite"/>
    </source>
</evidence>
<dbReference type="Proteomes" id="UP000002634">
    <property type="component" value="Chromosome"/>
</dbReference>
<feature type="region of interest" description="Disordered" evidence="1">
    <location>
        <begin position="1"/>
        <end position="20"/>
    </location>
</feature>
<keyword evidence="3" id="KW-1185">Reference proteome</keyword>
<dbReference type="KEGG" id="etr:ETAE_0304"/>